<dbReference type="GO" id="GO:0042761">
    <property type="term" value="P:very long-chain fatty acid biosynthetic process"/>
    <property type="evidence" value="ECO:0007669"/>
    <property type="project" value="TreeGrafter"/>
</dbReference>
<sequence length="396" mass="44367">MQSARFRTPAAAAGRRAPPPGARTPRRPRCAAAPRPEAQTQQQRLEVERVSSSQGSRKAVSQAFVKLLGLTTAPKREVAAEEIEAAPYRPYSPPLSDLEVRQKRPYFRGRSWTDTDVARLIFYSAMTGTSVVLGPLTYSPQALELMLAGYVISGGLGISLSYHRQLSHKSFRCPKPLEYFFAYCGALAFEGDPIEWAKGHTWHHKHSDTPADRHSPRDGLWHSHWGWVLDESYADSRRDPKSGSCKDDLAAPWFFVESPGFYTWLRDTYMMHMLGQAVAFAALGGLPGFVWGFCIRVLFTQNMTWLVNSAVHVWGDQPWATGDSSRNNALVAALVFGDGWHANHHAFPSSAAHGLEPWQVDPSYALIRGMEAAGLAWDVKRPTQEQMERLRRRHEP</sequence>
<dbReference type="InterPro" id="IPR015876">
    <property type="entry name" value="Acyl-CoA_DS"/>
</dbReference>
<keyword evidence="9" id="KW-0408">Iron</keyword>
<evidence type="ECO:0000256" key="7">
    <source>
        <dbReference type="ARBA" id="ARBA00022989"/>
    </source>
</evidence>
<evidence type="ECO:0000256" key="4">
    <source>
        <dbReference type="ARBA" id="ARBA00022516"/>
    </source>
</evidence>
<comment type="similarity">
    <text evidence="3 13">Belongs to the fatty acid desaturase type 1 family.</text>
</comment>
<keyword evidence="18" id="KW-1185">Reference proteome</keyword>
<feature type="compositionally biased region" description="Polar residues" evidence="14">
    <location>
        <begin position="38"/>
        <end position="53"/>
    </location>
</feature>
<proteinExistence type="inferred from homology"/>
<dbReference type="GO" id="GO:0016717">
    <property type="term" value="F:oxidoreductase activity, acting on paired donors, with oxidation of a pair of donors resulting in the reduction of molecular oxygen to two molecules of water"/>
    <property type="evidence" value="ECO:0007669"/>
    <property type="project" value="InterPro"/>
</dbReference>
<evidence type="ECO:0000256" key="3">
    <source>
        <dbReference type="ARBA" id="ARBA00009295"/>
    </source>
</evidence>
<keyword evidence="8 13" id="KW-0560">Oxidoreductase</keyword>
<feature type="transmembrane region" description="Helical" evidence="15">
    <location>
        <begin position="277"/>
        <end position="299"/>
    </location>
</feature>
<protein>
    <submittedName>
        <fullName evidence="17">Palmitoyl-monogalactosyldiacylglycerol delta chloroplastic</fullName>
    </submittedName>
</protein>
<evidence type="ECO:0000256" key="11">
    <source>
        <dbReference type="ARBA" id="ARBA00023136"/>
    </source>
</evidence>
<evidence type="ECO:0000256" key="12">
    <source>
        <dbReference type="ARBA" id="ARBA00023160"/>
    </source>
</evidence>
<evidence type="ECO:0000256" key="9">
    <source>
        <dbReference type="ARBA" id="ARBA00023004"/>
    </source>
</evidence>
<gene>
    <name evidence="17" type="ORF">Rsub_00493</name>
</gene>
<dbReference type="PANTHER" id="PTHR11351:SF31">
    <property type="entry name" value="DESATURASE 1, ISOFORM A-RELATED"/>
    <property type="match status" value="1"/>
</dbReference>
<dbReference type="InParanoid" id="A0A2V0NMW7"/>
<reference evidence="17 18" key="1">
    <citation type="journal article" date="2018" name="Sci. Rep.">
        <title>Raphidocelis subcapitata (=Pseudokirchneriella subcapitata) provides an insight into genome evolution and environmental adaptations in the Sphaeropleales.</title>
        <authorList>
            <person name="Suzuki S."/>
            <person name="Yamaguchi H."/>
            <person name="Nakajima N."/>
            <person name="Kawachi M."/>
        </authorList>
    </citation>
    <scope>NUCLEOTIDE SEQUENCE [LARGE SCALE GENOMIC DNA]</scope>
    <source>
        <strain evidence="17 18">NIES-35</strain>
    </source>
</reference>
<evidence type="ECO:0000256" key="8">
    <source>
        <dbReference type="ARBA" id="ARBA00023002"/>
    </source>
</evidence>
<evidence type="ECO:0000256" key="13">
    <source>
        <dbReference type="RuleBase" id="RU000581"/>
    </source>
</evidence>
<evidence type="ECO:0000313" key="18">
    <source>
        <dbReference type="Proteomes" id="UP000247498"/>
    </source>
</evidence>
<dbReference type="Pfam" id="PF00487">
    <property type="entry name" value="FA_desaturase"/>
    <property type="match status" value="1"/>
</dbReference>
<dbReference type="InterPro" id="IPR005804">
    <property type="entry name" value="FA_desaturase_dom"/>
</dbReference>
<accession>A0A2V0NMW7</accession>
<keyword evidence="4 13" id="KW-0444">Lipid biosynthesis</keyword>
<keyword evidence="11 15" id="KW-0472">Membrane</keyword>
<keyword evidence="6" id="KW-0276">Fatty acid metabolism</keyword>
<evidence type="ECO:0000256" key="5">
    <source>
        <dbReference type="ARBA" id="ARBA00022692"/>
    </source>
</evidence>
<dbReference type="PRINTS" id="PR00075">
    <property type="entry name" value="FACDDSATRASE"/>
</dbReference>
<keyword evidence="12 13" id="KW-0275">Fatty acid biosynthesis</keyword>
<comment type="cofactor">
    <cofactor evidence="13">
        <name>Fe(2+)</name>
        <dbReference type="ChEBI" id="CHEBI:29033"/>
    </cofactor>
</comment>
<keyword evidence="5 13" id="KW-0812">Transmembrane</keyword>
<comment type="domain">
    <text evidence="13">The histidine box domains are involved in binding the catalytic metal ions.</text>
</comment>
<evidence type="ECO:0000256" key="6">
    <source>
        <dbReference type="ARBA" id="ARBA00022832"/>
    </source>
</evidence>
<evidence type="ECO:0000256" key="2">
    <source>
        <dbReference type="ARBA" id="ARBA00005189"/>
    </source>
</evidence>
<dbReference type="STRING" id="307507.A0A2V0NMW7"/>
<evidence type="ECO:0000256" key="10">
    <source>
        <dbReference type="ARBA" id="ARBA00023098"/>
    </source>
</evidence>
<name>A0A2V0NMW7_9CHLO</name>
<comment type="subcellular location">
    <subcellularLocation>
        <location evidence="1">Membrane</location>
        <topology evidence="1">Multi-pass membrane protein</topology>
    </subcellularLocation>
</comment>
<evidence type="ECO:0000259" key="16">
    <source>
        <dbReference type="Pfam" id="PF00487"/>
    </source>
</evidence>
<dbReference type="AlphaFoldDB" id="A0A2V0NMW7"/>
<dbReference type="GO" id="GO:0005789">
    <property type="term" value="C:endoplasmic reticulum membrane"/>
    <property type="evidence" value="ECO:0007669"/>
    <property type="project" value="TreeGrafter"/>
</dbReference>
<evidence type="ECO:0000256" key="15">
    <source>
        <dbReference type="SAM" id="Phobius"/>
    </source>
</evidence>
<comment type="pathway">
    <text evidence="2">Lipid metabolism.</text>
</comment>
<keyword evidence="7 15" id="KW-1133">Transmembrane helix</keyword>
<feature type="domain" description="Fatty acid desaturase" evidence="16">
    <location>
        <begin position="149"/>
        <end position="353"/>
    </location>
</feature>
<feature type="region of interest" description="Disordered" evidence="14">
    <location>
        <begin position="1"/>
        <end position="53"/>
    </location>
</feature>
<keyword evidence="10" id="KW-0443">Lipid metabolism</keyword>
<dbReference type="CDD" id="cd03505">
    <property type="entry name" value="Delta9-FADS-like"/>
    <property type="match status" value="1"/>
</dbReference>
<feature type="compositionally biased region" description="Low complexity" evidence="14">
    <location>
        <begin position="1"/>
        <end position="16"/>
    </location>
</feature>
<organism evidence="17 18">
    <name type="scientific">Raphidocelis subcapitata</name>
    <dbReference type="NCBI Taxonomy" id="307507"/>
    <lineage>
        <taxon>Eukaryota</taxon>
        <taxon>Viridiplantae</taxon>
        <taxon>Chlorophyta</taxon>
        <taxon>core chlorophytes</taxon>
        <taxon>Chlorophyceae</taxon>
        <taxon>CS clade</taxon>
        <taxon>Sphaeropleales</taxon>
        <taxon>Selenastraceae</taxon>
        <taxon>Raphidocelis</taxon>
    </lineage>
</organism>
<dbReference type="OrthoDB" id="10260134at2759"/>
<dbReference type="Proteomes" id="UP000247498">
    <property type="component" value="Unassembled WGS sequence"/>
</dbReference>
<comment type="caution">
    <text evidence="17">The sequence shown here is derived from an EMBL/GenBank/DDBJ whole genome shotgun (WGS) entry which is preliminary data.</text>
</comment>
<evidence type="ECO:0000256" key="14">
    <source>
        <dbReference type="SAM" id="MobiDB-lite"/>
    </source>
</evidence>
<dbReference type="PANTHER" id="PTHR11351">
    <property type="entry name" value="ACYL-COA DESATURASE"/>
    <property type="match status" value="1"/>
</dbReference>
<dbReference type="EMBL" id="BDRX01000002">
    <property type="protein sequence ID" value="GBF87782.1"/>
    <property type="molecule type" value="Genomic_DNA"/>
</dbReference>
<evidence type="ECO:0000256" key="1">
    <source>
        <dbReference type="ARBA" id="ARBA00004141"/>
    </source>
</evidence>
<evidence type="ECO:0000313" key="17">
    <source>
        <dbReference type="EMBL" id="GBF87782.1"/>
    </source>
</evidence>